<sequence length="458" mass="51284">MYHEIRSIIRHRGELTDVAIQCGISRGIPMIKMYGSISREYSRYRELLPYTFAQVGRKLPQRKIHINYSSDSSGIQTRDLDLPTALSIYSAINAYEQRDLYAIGELSMDGKISPSDETGALLYILDSRSDLRKASVYGANLIILAETLFPNVEYIQTPTLLHCIRNLEGDIDESNQRGQTVLKNSSNLAIVEGSDLPHFLAIALGLNCVVIDEDNYTTLPLATARSAHQNEGVYSLELKRLTKAIGRYLEPICYDGAMINGITGITHLQNLLELSKRTGSGCALYLNLTLTDIKDQKIQEQVIKLLSIRTGVIVSIPRCPCGCSKSCSCSTTDRLKYKTFVKGLYESVRIVLRNSDIGRITPPSCWFEGGKKRLMWKSGAEALYSNTENSNLNIISSEGVKKTANHKNIPPELILDTTDHKGQSTFLKYFSKADYLDEEMKATLRRVSRTSLENIELF</sequence>
<reference evidence="1" key="1">
    <citation type="submission" date="2020-04" db="EMBL/GenBank/DDBJ databases">
        <authorList>
            <person name="Zhang T."/>
        </authorList>
    </citation>
    <scope>NUCLEOTIDE SEQUENCE</scope>
    <source>
        <strain evidence="1">HKST-UBA17</strain>
    </source>
</reference>
<dbReference type="Pfam" id="PF13541">
    <property type="entry name" value="ChlI"/>
    <property type="match status" value="1"/>
</dbReference>
<name>A0A955KY13_9BACT</name>
<organism evidence="1 2">
    <name type="scientific">Candidatus Dojkabacteria bacterium</name>
    <dbReference type="NCBI Taxonomy" id="2099670"/>
    <lineage>
        <taxon>Bacteria</taxon>
        <taxon>Candidatus Dojkabacteria</taxon>
    </lineage>
</organism>
<dbReference type="InterPro" id="IPR020568">
    <property type="entry name" value="Ribosomal_Su5_D2-typ_SF"/>
</dbReference>
<gene>
    <name evidence="1" type="ORF">KC685_02120</name>
</gene>
<dbReference type="SUPFAM" id="SSF54211">
    <property type="entry name" value="Ribosomal protein S5 domain 2-like"/>
    <property type="match status" value="1"/>
</dbReference>
<comment type="caution">
    <text evidence="1">The sequence shown here is derived from an EMBL/GenBank/DDBJ whole genome shotgun (WGS) entry which is preliminary data.</text>
</comment>
<dbReference type="Proteomes" id="UP000741282">
    <property type="component" value="Unassembled WGS sequence"/>
</dbReference>
<dbReference type="AlphaFoldDB" id="A0A955KY13"/>
<accession>A0A955KY13</accession>
<evidence type="ECO:0000313" key="2">
    <source>
        <dbReference type="Proteomes" id="UP000741282"/>
    </source>
</evidence>
<reference evidence="1" key="2">
    <citation type="journal article" date="2021" name="Microbiome">
        <title>Successional dynamics and alternative stable states in a saline activated sludge microbial community over 9 years.</title>
        <authorList>
            <person name="Wang Y."/>
            <person name="Ye J."/>
            <person name="Ju F."/>
            <person name="Liu L."/>
            <person name="Boyd J.A."/>
            <person name="Deng Y."/>
            <person name="Parks D.H."/>
            <person name="Jiang X."/>
            <person name="Yin X."/>
            <person name="Woodcroft B.J."/>
            <person name="Tyson G.W."/>
            <person name="Hugenholtz P."/>
            <person name="Polz M.F."/>
            <person name="Zhang T."/>
        </authorList>
    </citation>
    <scope>NUCLEOTIDE SEQUENCE</scope>
    <source>
        <strain evidence="1">HKST-UBA17</strain>
    </source>
</reference>
<dbReference type="EMBL" id="JAGQLN010000006">
    <property type="protein sequence ID" value="MCA9376696.1"/>
    <property type="molecule type" value="Genomic_DNA"/>
</dbReference>
<protein>
    <submittedName>
        <fullName evidence="1">Uncharacterized protein</fullName>
    </submittedName>
</protein>
<proteinExistence type="predicted"/>
<evidence type="ECO:0000313" key="1">
    <source>
        <dbReference type="EMBL" id="MCA9376696.1"/>
    </source>
</evidence>